<dbReference type="InterPro" id="IPR045922">
    <property type="entry name" value="DUF6341"/>
</dbReference>
<dbReference type="GO" id="GO:0016757">
    <property type="term" value="F:glycosyltransferase activity"/>
    <property type="evidence" value="ECO:0007669"/>
    <property type="project" value="UniProtKB-KW"/>
</dbReference>
<feature type="transmembrane region" description="Helical" evidence="1">
    <location>
        <begin position="31"/>
        <end position="52"/>
    </location>
</feature>
<dbReference type="STRING" id="1121895.GCA_000378485_03776"/>
<reference evidence="2 3" key="1">
    <citation type="submission" date="2013-09" db="EMBL/GenBank/DDBJ databases">
        <authorList>
            <person name="Zeng Z."/>
            <person name="Chen C."/>
        </authorList>
    </citation>
    <scope>NUCLEOTIDE SEQUENCE [LARGE SCALE GENOMIC DNA]</scope>
    <source>
        <strain evidence="2 3">WB 3.3-2</strain>
    </source>
</reference>
<dbReference type="Pfam" id="PF19868">
    <property type="entry name" value="DUF6341"/>
    <property type="match status" value="1"/>
</dbReference>
<dbReference type="EMBL" id="JRLX01000016">
    <property type="protein sequence ID" value="KGO85830.1"/>
    <property type="molecule type" value="Genomic_DNA"/>
</dbReference>
<dbReference type="eggNOG" id="ENOG50330VJ">
    <property type="taxonomic scope" value="Bacteria"/>
</dbReference>
<keyword evidence="1" id="KW-1133">Transmembrane helix</keyword>
<evidence type="ECO:0000256" key="1">
    <source>
        <dbReference type="SAM" id="Phobius"/>
    </source>
</evidence>
<comment type="caution">
    <text evidence="2">The sequence shown here is derived from an EMBL/GenBank/DDBJ whole genome shotgun (WGS) entry which is preliminary data.</text>
</comment>
<dbReference type="OrthoDB" id="1467828at2"/>
<keyword evidence="2" id="KW-0328">Glycosyltransferase</keyword>
<dbReference type="Proteomes" id="UP000030152">
    <property type="component" value="Unassembled WGS sequence"/>
</dbReference>
<protein>
    <submittedName>
        <fullName evidence="2">Uracil phosphoribosyltransferase</fullName>
    </submittedName>
</protein>
<dbReference type="AlphaFoldDB" id="A0A0A2MC08"/>
<keyword evidence="3" id="KW-1185">Reference proteome</keyword>
<name>A0A0A2MC08_9FLAO</name>
<keyword evidence="2" id="KW-0808">Transferase</keyword>
<evidence type="ECO:0000313" key="2">
    <source>
        <dbReference type="EMBL" id="KGO85830.1"/>
    </source>
</evidence>
<keyword evidence="1" id="KW-0472">Membrane</keyword>
<evidence type="ECO:0000313" key="3">
    <source>
        <dbReference type="Proteomes" id="UP000030152"/>
    </source>
</evidence>
<dbReference type="RefSeq" id="WP_020214952.1">
    <property type="nucleotide sequence ID" value="NZ_JRLX01000016.1"/>
</dbReference>
<proteinExistence type="predicted"/>
<accession>A0A0A2MC08</accession>
<sequence>MTAFFEAIGSFFTDFLFVPLHFLRNLELANWWTANTITWMFILICCAAFVYWCKQIAIFDKTGEDNQDTTAHSFLS</sequence>
<keyword evidence="1" id="KW-0812">Transmembrane</keyword>
<gene>
    <name evidence="2" type="ORF">Q765_14490</name>
</gene>
<organism evidence="2 3">
    <name type="scientific">Flavobacterium rivuli WB 3.3-2 = DSM 21788</name>
    <dbReference type="NCBI Taxonomy" id="1121895"/>
    <lineage>
        <taxon>Bacteria</taxon>
        <taxon>Pseudomonadati</taxon>
        <taxon>Bacteroidota</taxon>
        <taxon>Flavobacteriia</taxon>
        <taxon>Flavobacteriales</taxon>
        <taxon>Flavobacteriaceae</taxon>
        <taxon>Flavobacterium</taxon>
    </lineage>
</organism>